<keyword evidence="3 6" id="KW-1133">Transmembrane helix</keyword>
<evidence type="ECO:0000256" key="4">
    <source>
        <dbReference type="ARBA" id="ARBA00023136"/>
    </source>
</evidence>
<reference evidence="8" key="1">
    <citation type="submission" date="2022-03" db="EMBL/GenBank/DDBJ databases">
        <title>The complete genome sequence of a Methyloterrigena soli.</title>
        <authorList>
            <person name="Zi Z."/>
        </authorList>
    </citation>
    <scope>NUCLEOTIDE SEQUENCE</scope>
    <source>
        <strain evidence="8">M48</strain>
    </source>
</reference>
<evidence type="ECO:0000256" key="5">
    <source>
        <dbReference type="SAM" id="MobiDB-lite"/>
    </source>
</evidence>
<feature type="region of interest" description="Disordered" evidence="5">
    <location>
        <begin position="238"/>
        <end position="315"/>
    </location>
</feature>
<comment type="caution">
    <text evidence="8">The sequence shown here is derived from an EMBL/GenBank/DDBJ whole genome shotgun (WGS) entry which is preliminary data.</text>
</comment>
<keyword evidence="2 6" id="KW-0812">Transmembrane</keyword>
<evidence type="ECO:0000256" key="1">
    <source>
        <dbReference type="ARBA" id="ARBA00004167"/>
    </source>
</evidence>
<dbReference type="AlphaFoldDB" id="A0AA41QJ45"/>
<feature type="transmembrane region" description="Helical" evidence="6">
    <location>
        <begin position="56"/>
        <end position="79"/>
    </location>
</feature>
<evidence type="ECO:0000256" key="3">
    <source>
        <dbReference type="ARBA" id="ARBA00022989"/>
    </source>
</evidence>
<dbReference type="Pfam" id="PF13103">
    <property type="entry name" value="TonB_2"/>
    <property type="match status" value="1"/>
</dbReference>
<dbReference type="EMBL" id="JALAZD010000001">
    <property type="protein sequence ID" value="MCI0125797.1"/>
    <property type="molecule type" value="Genomic_DNA"/>
</dbReference>
<protein>
    <submittedName>
        <fullName evidence="8">TonB family protein</fullName>
    </submittedName>
</protein>
<keyword evidence="9" id="KW-1185">Reference proteome</keyword>
<proteinExistence type="predicted"/>
<feature type="compositionally biased region" description="Acidic residues" evidence="5">
    <location>
        <begin position="127"/>
        <end position="138"/>
    </location>
</feature>
<evidence type="ECO:0000259" key="7">
    <source>
        <dbReference type="PROSITE" id="PS52015"/>
    </source>
</evidence>
<dbReference type="GO" id="GO:0016020">
    <property type="term" value="C:membrane"/>
    <property type="evidence" value="ECO:0007669"/>
    <property type="project" value="UniProtKB-SubCell"/>
</dbReference>
<gene>
    <name evidence="8" type="ORF">ML536_03040</name>
</gene>
<feature type="compositionally biased region" description="Basic and acidic residues" evidence="5">
    <location>
        <begin position="263"/>
        <end position="279"/>
    </location>
</feature>
<dbReference type="RefSeq" id="WP_281734917.1">
    <property type="nucleotide sequence ID" value="NZ_JAKETQ010000001.1"/>
</dbReference>
<feature type="domain" description="TonB C-terminal" evidence="7">
    <location>
        <begin position="315"/>
        <end position="405"/>
    </location>
</feature>
<feature type="region of interest" description="Disordered" evidence="5">
    <location>
        <begin position="127"/>
        <end position="161"/>
    </location>
</feature>
<comment type="subcellular location">
    <subcellularLocation>
        <location evidence="1">Membrane</location>
        <topology evidence="1">Single-pass membrane protein</topology>
    </subcellularLocation>
</comment>
<dbReference type="Gene3D" id="3.30.1150.10">
    <property type="match status" value="1"/>
</dbReference>
<evidence type="ECO:0000256" key="6">
    <source>
        <dbReference type="SAM" id="Phobius"/>
    </source>
</evidence>
<evidence type="ECO:0000313" key="9">
    <source>
        <dbReference type="Proteomes" id="UP001156140"/>
    </source>
</evidence>
<dbReference type="SUPFAM" id="SSF74653">
    <property type="entry name" value="TolA/TonB C-terminal domain"/>
    <property type="match status" value="1"/>
</dbReference>
<evidence type="ECO:0000313" key="8">
    <source>
        <dbReference type="EMBL" id="MCI0125797.1"/>
    </source>
</evidence>
<dbReference type="Proteomes" id="UP001156140">
    <property type="component" value="Unassembled WGS sequence"/>
</dbReference>
<evidence type="ECO:0000256" key="2">
    <source>
        <dbReference type="ARBA" id="ARBA00022692"/>
    </source>
</evidence>
<dbReference type="PROSITE" id="PS52015">
    <property type="entry name" value="TONB_CTD"/>
    <property type="match status" value="1"/>
</dbReference>
<keyword evidence="4 6" id="KW-0472">Membrane</keyword>
<organism evidence="8 9">
    <name type="scientific">Paradevosia shaoguanensis</name>
    <dbReference type="NCBI Taxonomy" id="1335043"/>
    <lineage>
        <taxon>Bacteria</taxon>
        <taxon>Pseudomonadati</taxon>
        <taxon>Pseudomonadota</taxon>
        <taxon>Alphaproteobacteria</taxon>
        <taxon>Hyphomicrobiales</taxon>
        <taxon>Devosiaceae</taxon>
        <taxon>Paradevosia</taxon>
    </lineage>
</organism>
<dbReference type="InterPro" id="IPR006260">
    <property type="entry name" value="TonB/TolA_C"/>
</dbReference>
<dbReference type="NCBIfam" id="TIGR01352">
    <property type="entry name" value="tonB_Cterm"/>
    <property type="match status" value="1"/>
</dbReference>
<dbReference type="GO" id="GO:0055085">
    <property type="term" value="P:transmembrane transport"/>
    <property type="evidence" value="ECO:0007669"/>
    <property type="project" value="InterPro"/>
</dbReference>
<dbReference type="InterPro" id="IPR037682">
    <property type="entry name" value="TonB_C"/>
</dbReference>
<accession>A0AA41QJ45</accession>
<sequence>MSAAWPIWNNDNPLPGRPPRAWVPVVIQNPGHPVPTVASPGASLLDLPAPRKSARWAFGPLASLLFHAAALAAGIFMFLPADDSLDVEGSAVEVEIIAMQTVAANEVSEVQSDATQSMVSAGGEVIEATEPETLDPVEPEQATQPETAEPVETEAVETVEPTPLEEVKVAEATEPAPPAQQDEPVEPVEIAPVETAPLLASTAITPEPLEAVQPEAAEAIEPPDTPQITSPENEVVEAVDPDAPPVPKTRTVAQRQEPTYPKEPAKPKAETPNKQEPQKPKPNQGGNGGNSNADAQARASVASQQGTGPQGNGAALTKYQGQVLSKIRRALRNYRGPRGNGELVVQFVASANGAASGISVISSSGNAGFDAAAVDIIRRAAPFPPIPADAGTNSWTFKMPFGSGR</sequence>
<name>A0AA41QJ45_9HYPH</name>